<dbReference type="InterPro" id="IPR029058">
    <property type="entry name" value="AB_hydrolase_fold"/>
</dbReference>
<dbReference type="Proteomes" id="UP000310636">
    <property type="component" value="Unassembled WGS sequence"/>
</dbReference>
<keyword evidence="4" id="KW-1185">Reference proteome</keyword>
<dbReference type="EMBL" id="SSOB01000032">
    <property type="protein sequence ID" value="THF75336.1"/>
    <property type="molecule type" value="Genomic_DNA"/>
</dbReference>
<feature type="transmembrane region" description="Helical" evidence="1">
    <location>
        <begin position="6"/>
        <end position="28"/>
    </location>
</feature>
<dbReference type="GO" id="GO:0016787">
    <property type="term" value="F:hydrolase activity"/>
    <property type="evidence" value="ECO:0007669"/>
    <property type="project" value="UniProtKB-KW"/>
</dbReference>
<evidence type="ECO:0000313" key="4">
    <source>
        <dbReference type="Proteomes" id="UP000310636"/>
    </source>
</evidence>
<dbReference type="InterPro" id="IPR052920">
    <property type="entry name" value="DNA-binding_regulatory"/>
</dbReference>
<dbReference type="InterPro" id="IPR000383">
    <property type="entry name" value="Xaa-Pro-like_dom"/>
</dbReference>
<keyword evidence="3" id="KW-0378">Hydrolase</keyword>
<dbReference type="PANTHER" id="PTHR43358:SF4">
    <property type="entry name" value="ALPHA_BETA HYDROLASE FOLD-1 DOMAIN-CONTAINING PROTEIN"/>
    <property type="match status" value="1"/>
</dbReference>
<name>A0A4S4BKS0_9BACL</name>
<evidence type="ECO:0000313" key="3">
    <source>
        <dbReference type="EMBL" id="THF75336.1"/>
    </source>
</evidence>
<accession>A0A4S4BKS0</accession>
<keyword evidence="1" id="KW-0472">Membrane</keyword>
<evidence type="ECO:0000259" key="2">
    <source>
        <dbReference type="Pfam" id="PF02129"/>
    </source>
</evidence>
<gene>
    <name evidence="3" type="ORF">E6C55_22055</name>
</gene>
<dbReference type="OrthoDB" id="9776685at2"/>
<dbReference type="Gene3D" id="3.40.50.1820">
    <property type="entry name" value="alpha/beta hydrolase"/>
    <property type="match status" value="1"/>
</dbReference>
<feature type="domain" description="Xaa-Pro dipeptidyl-peptidase-like" evidence="2">
    <location>
        <begin position="65"/>
        <end position="215"/>
    </location>
</feature>
<dbReference type="PANTHER" id="PTHR43358">
    <property type="entry name" value="ALPHA/BETA-HYDROLASE"/>
    <property type="match status" value="1"/>
</dbReference>
<reference evidence="3 4" key="1">
    <citation type="submission" date="2019-04" db="EMBL/GenBank/DDBJ databases">
        <title>Cohnella sp. nov. isolated from preserved vegetables.</title>
        <authorList>
            <person name="Lin S.-Y."/>
            <person name="Hung M.-H."/>
            <person name="Young C.-C."/>
        </authorList>
    </citation>
    <scope>NUCLEOTIDE SEQUENCE [LARGE SCALE GENOMIC DNA]</scope>
    <source>
        <strain evidence="3 4">CC-MHH1044</strain>
    </source>
</reference>
<sequence length="296" mass="32714">MNVWIGSVALAVLLGVCSISLTVVWKLMHPARKPVQLSPGEEGMAYESIAFRSRDRQVELKGWFLPAAGAPKMTIIFAHGYRGNRLQKNATALGLAKEFVQRDFNVVLFDFRNCGDSGGHITTIGLDEQQDILGAIDWCKARGEEPIGLIGFSMGAVASILAAAKSAEVSGVVADSPFGDLTRYLLNNLSVWSKLPKYPFSPLMVLAIRFVMRKNPRLVKPMASIQQIYPRPVLFIHGDQDDAIPCTDSEMMSKRFADAFSYWQVPGAKHTGSYKLYPQEYARRVVHFFDGLAGGR</sequence>
<keyword evidence="1" id="KW-0812">Transmembrane</keyword>
<dbReference type="RefSeq" id="WP_136371990.1">
    <property type="nucleotide sequence ID" value="NZ_SSOB01000032.1"/>
</dbReference>
<evidence type="ECO:0000256" key="1">
    <source>
        <dbReference type="SAM" id="Phobius"/>
    </source>
</evidence>
<protein>
    <submittedName>
        <fullName evidence="3">Alpha/beta hydrolase</fullName>
    </submittedName>
</protein>
<comment type="caution">
    <text evidence="3">The sequence shown here is derived from an EMBL/GenBank/DDBJ whole genome shotgun (WGS) entry which is preliminary data.</text>
</comment>
<dbReference type="Pfam" id="PF02129">
    <property type="entry name" value="Peptidase_S15"/>
    <property type="match status" value="1"/>
</dbReference>
<proteinExistence type="predicted"/>
<dbReference type="SUPFAM" id="SSF53474">
    <property type="entry name" value="alpha/beta-Hydrolases"/>
    <property type="match status" value="1"/>
</dbReference>
<keyword evidence="1" id="KW-1133">Transmembrane helix</keyword>
<organism evidence="3 4">
    <name type="scientific">Cohnella fermenti</name>
    <dbReference type="NCBI Taxonomy" id="2565925"/>
    <lineage>
        <taxon>Bacteria</taxon>
        <taxon>Bacillati</taxon>
        <taxon>Bacillota</taxon>
        <taxon>Bacilli</taxon>
        <taxon>Bacillales</taxon>
        <taxon>Paenibacillaceae</taxon>
        <taxon>Cohnella</taxon>
    </lineage>
</organism>
<dbReference type="AlphaFoldDB" id="A0A4S4BKS0"/>